<reference evidence="1" key="1">
    <citation type="submission" date="2019-02" db="EMBL/GenBank/DDBJ databases">
        <authorList>
            <person name="Gruber-Vodicka R. H."/>
            <person name="Seah K. B. B."/>
        </authorList>
    </citation>
    <scope>NUCLEOTIDE SEQUENCE</scope>
    <source>
        <strain evidence="2">BECK_BZ106</strain>
        <strain evidence="1">BECK_BZ15</strain>
    </source>
</reference>
<dbReference type="EMBL" id="CAADFD010000126">
    <property type="protein sequence ID" value="VFJ67098.1"/>
    <property type="molecule type" value="Genomic_DNA"/>
</dbReference>
<dbReference type="AlphaFoldDB" id="A0A450SZG0"/>
<organism evidence="1">
    <name type="scientific">Candidatus Kentrum sp. FW</name>
    <dbReference type="NCBI Taxonomy" id="2126338"/>
    <lineage>
        <taxon>Bacteria</taxon>
        <taxon>Pseudomonadati</taxon>
        <taxon>Pseudomonadota</taxon>
        <taxon>Gammaproteobacteria</taxon>
        <taxon>Candidatus Kentrum</taxon>
    </lineage>
</organism>
<sequence>MLDLPARGKTDEAENTVEFLLCNRGLIDTVDIFPWTYTKHTRVDGVERTEHPDTPSSEEIVELATYREEAVWDKAPRFLHPNYRMASPWSVE</sequence>
<accession>A0A450SZG0</accession>
<evidence type="ECO:0000313" key="2">
    <source>
        <dbReference type="EMBL" id="VFJ67098.1"/>
    </source>
</evidence>
<name>A0A450SZG0_9GAMM</name>
<dbReference type="EMBL" id="CAADEW010000091">
    <property type="protein sequence ID" value="VFJ59466.1"/>
    <property type="molecule type" value="Genomic_DNA"/>
</dbReference>
<protein>
    <submittedName>
        <fullName evidence="1">Uncharacterized protein</fullName>
    </submittedName>
</protein>
<proteinExistence type="predicted"/>
<evidence type="ECO:0000313" key="1">
    <source>
        <dbReference type="EMBL" id="VFJ59466.1"/>
    </source>
</evidence>
<gene>
    <name evidence="1" type="ORF">BECKFW1821A_GA0114235_109113</name>
    <name evidence="2" type="ORF">BECKFW1821B_GA0114236_11262</name>
</gene>